<dbReference type="InterPro" id="IPR013766">
    <property type="entry name" value="Thioredoxin_domain"/>
</dbReference>
<evidence type="ECO:0000256" key="2">
    <source>
        <dbReference type="SAM" id="SignalP"/>
    </source>
</evidence>
<reference evidence="4" key="1">
    <citation type="submission" date="2022-12" db="EMBL/GenBank/DDBJ databases">
        <title>Genome sequence of HCMS5-2.</title>
        <authorList>
            <person name="Woo H."/>
        </authorList>
    </citation>
    <scope>NUCLEOTIDE SEQUENCE</scope>
    <source>
        <strain evidence="4">HCMS5-2</strain>
    </source>
</reference>
<dbReference type="CDD" id="cd02966">
    <property type="entry name" value="TlpA_like_family"/>
    <property type="match status" value="1"/>
</dbReference>
<feature type="signal peptide" evidence="2">
    <location>
        <begin position="1"/>
        <end position="19"/>
    </location>
</feature>
<dbReference type="PROSITE" id="PS51352">
    <property type="entry name" value="THIOREDOXIN_2"/>
    <property type="match status" value="1"/>
</dbReference>
<comment type="caution">
    <text evidence="4">The sequence shown here is derived from an EMBL/GenBank/DDBJ whole genome shotgun (WGS) entry which is preliminary data.</text>
</comment>
<dbReference type="InterPro" id="IPR000866">
    <property type="entry name" value="AhpC/TSA"/>
</dbReference>
<dbReference type="InterPro" id="IPR050553">
    <property type="entry name" value="Thioredoxin_ResA/DsbE_sf"/>
</dbReference>
<dbReference type="Pfam" id="PF00578">
    <property type="entry name" value="AhpC-TSA"/>
    <property type="match status" value="1"/>
</dbReference>
<dbReference type="InterPro" id="IPR036249">
    <property type="entry name" value="Thioredoxin-like_sf"/>
</dbReference>
<protein>
    <submittedName>
        <fullName evidence="4">TlpA disulfide reductase family protein</fullName>
    </submittedName>
</protein>
<keyword evidence="1" id="KW-0676">Redox-active center</keyword>
<dbReference type="PANTHER" id="PTHR42852">
    <property type="entry name" value="THIOL:DISULFIDE INTERCHANGE PROTEIN DSBE"/>
    <property type="match status" value="1"/>
</dbReference>
<sequence>MLKNLLLIALFFSVSFVNAQQGSLKKTTLNEQSVVRGEDGMVYPYTVWKKLMSTGKYGLKNRGTVTESGKPEYVVYELTPEKKAAYVNQMPRPRSSDSFPEGELFNGLKVTDMNGNKYDLRDSTGKVIVLNFWFINCPPCKNEIPLLNELVTTYKDKNVVFLAIALDEKHDLKDFLKTTSFNYNIVDGGRYIANKYGVKGYPTHVVIDKSGFIKFSTLGLAINTVHWLEKSINEALASK</sequence>
<dbReference type="InterPro" id="IPR017937">
    <property type="entry name" value="Thioredoxin_CS"/>
</dbReference>
<proteinExistence type="predicted"/>
<dbReference type="PROSITE" id="PS00194">
    <property type="entry name" value="THIOREDOXIN_1"/>
    <property type="match status" value="1"/>
</dbReference>
<feature type="chain" id="PRO_5045489146" evidence="2">
    <location>
        <begin position="20"/>
        <end position="239"/>
    </location>
</feature>
<accession>A0ABT4L751</accession>
<evidence type="ECO:0000313" key="5">
    <source>
        <dbReference type="Proteomes" id="UP001144347"/>
    </source>
</evidence>
<keyword evidence="5" id="KW-1185">Reference proteome</keyword>
<dbReference type="EMBL" id="JAPWGM010000002">
    <property type="protein sequence ID" value="MCZ4243744.1"/>
    <property type="molecule type" value="Genomic_DNA"/>
</dbReference>
<gene>
    <name evidence="4" type="ORF">O0955_06975</name>
</gene>
<name>A0ABT4L751_9SPHI</name>
<dbReference type="RefSeq" id="WP_269426819.1">
    <property type="nucleotide sequence ID" value="NZ_JAPWGM010000002.1"/>
</dbReference>
<evidence type="ECO:0000256" key="1">
    <source>
        <dbReference type="ARBA" id="ARBA00023284"/>
    </source>
</evidence>
<dbReference type="Gene3D" id="3.40.30.10">
    <property type="entry name" value="Glutaredoxin"/>
    <property type="match status" value="1"/>
</dbReference>
<evidence type="ECO:0000313" key="4">
    <source>
        <dbReference type="EMBL" id="MCZ4243744.1"/>
    </source>
</evidence>
<dbReference type="PANTHER" id="PTHR42852:SF17">
    <property type="entry name" value="THIOREDOXIN-LIKE PROTEIN HI_1115"/>
    <property type="match status" value="1"/>
</dbReference>
<evidence type="ECO:0000259" key="3">
    <source>
        <dbReference type="PROSITE" id="PS51352"/>
    </source>
</evidence>
<dbReference type="Proteomes" id="UP001144347">
    <property type="component" value="Unassembled WGS sequence"/>
</dbReference>
<keyword evidence="2" id="KW-0732">Signal</keyword>
<dbReference type="SUPFAM" id="SSF52833">
    <property type="entry name" value="Thioredoxin-like"/>
    <property type="match status" value="1"/>
</dbReference>
<organism evidence="4 5">
    <name type="scientific">Pedobacter punctiformis</name>
    <dbReference type="NCBI Taxonomy" id="3004097"/>
    <lineage>
        <taxon>Bacteria</taxon>
        <taxon>Pseudomonadati</taxon>
        <taxon>Bacteroidota</taxon>
        <taxon>Sphingobacteriia</taxon>
        <taxon>Sphingobacteriales</taxon>
        <taxon>Sphingobacteriaceae</taxon>
        <taxon>Pedobacter</taxon>
    </lineage>
</organism>
<feature type="domain" description="Thioredoxin" evidence="3">
    <location>
        <begin position="99"/>
        <end position="237"/>
    </location>
</feature>